<dbReference type="EMBL" id="VBRY01000008">
    <property type="protein sequence ID" value="TLS66737.1"/>
    <property type="molecule type" value="Genomic_DNA"/>
</dbReference>
<dbReference type="Pfam" id="PF03102">
    <property type="entry name" value="NeuB"/>
    <property type="match status" value="1"/>
</dbReference>
<dbReference type="PANTHER" id="PTHR42966">
    <property type="entry name" value="N-ACETYLNEURAMINATE SYNTHASE"/>
    <property type="match status" value="1"/>
</dbReference>
<dbReference type="Gene3D" id="3.90.1210.10">
    <property type="entry name" value="Antifreeze-like/N-acetylneuraminic acid synthase C-terminal domain"/>
    <property type="match status" value="1"/>
</dbReference>
<dbReference type="InterPro" id="IPR013132">
    <property type="entry name" value="PseI/NeuA/B-like_N"/>
</dbReference>
<evidence type="ECO:0000313" key="2">
    <source>
        <dbReference type="EMBL" id="TLS66737.1"/>
    </source>
</evidence>
<evidence type="ECO:0000313" key="3">
    <source>
        <dbReference type="Proteomes" id="UP000306585"/>
    </source>
</evidence>
<gene>
    <name evidence="2" type="ORF">FEF65_09460</name>
</gene>
<dbReference type="InterPro" id="IPR036732">
    <property type="entry name" value="AFP_Neu5c_C_sf"/>
</dbReference>
<dbReference type="GO" id="GO:0047444">
    <property type="term" value="F:N-acylneuraminate-9-phosphate synthase activity"/>
    <property type="evidence" value="ECO:0007669"/>
    <property type="project" value="TreeGrafter"/>
</dbReference>
<dbReference type="InterPro" id="IPR051690">
    <property type="entry name" value="PseI-like"/>
</dbReference>
<organism evidence="2 3">
    <name type="scientific">Mariprofundus erugo</name>
    <dbReference type="NCBI Taxonomy" id="2528639"/>
    <lineage>
        <taxon>Bacteria</taxon>
        <taxon>Pseudomonadati</taxon>
        <taxon>Pseudomonadota</taxon>
        <taxon>Candidatius Mariprofundia</taxon>
        <taxon>Mariprofundales</taxon>
        <taxon>Mariprofundaceae</taxon>
        <taxon>Mariprofundus</taxon>
    </lineage>
</organism>
<dbReference type="RefSeq" id="WP_138239566.1">
    <property type="nucleotide sequence ID" value="NZ_VBRY01000008.1"/>
</dbReference>
<dbReference type="GO" id="GO:0016051">
    <property type="term" value="P:carbohydrate biosynthetic process"/>
    <property type="evidence" value="ECO:0007669"/>
    <property type="project" value="InterPro"/>
</dbReference>
<feature type="domain" description="AFP-like" evidence="1">
    <location>
        <begin position="274"/>
        <end position="332"/>
    </location>
</feature>
<dbReference type="InterPro" id="IPR013785">
    <property type="entry name" value="Aldolase_TIM"/>
</dbReference>
<dbReference type="PANTHER" id="PTHR42966:SF1">
    <property type="entry name" value="SIALIC ACID SYNTHASE"/>
    <property type="match status" value="1"/>
</dbReference>
<dbReference type="Proteomes" id="UP000306585">
    <property type="component" value="Unassembled WGS sequence"/>
</dbReference>
<keyword evidence="3" id="KW-1185">Reference proteome</keyword>
<dbReference type="AlphaFoldDB" id="A0A5R9GR40"/>
<dbReference type="SUPFAM" id="SSF51269">
    <property type="entry name" value="AFP III-like domain"/>
    <property type="match status" value="1"/>
</dbReference>
<dbReference type="Gene3D" id="3.20.20.70">
    <property type="entry name" value="Aldolase class I"/>
    <property type="match status" value="1"/>
</dbReference>
<name>A0A5R9GR40_9PROT</name>
<dbReference type="InterPro" id="IPR006190">
    <property type="entry name" value="SAF_AFP_Neu5Ac"/>
</dbReference>
<dbReference type="PROSITE" id="PS50844">
    <property type="entry name" value="AFP_LIKE"/>
    <property type="match status" value="1"/>
</dbReference>
<accession>A0A5R9GR40</accession>
<proteinExistence type="predicted"/>
<protein>
    <recommendedName>
        <fullName evidence="1">AFP-like domain-containing protein</fullName>
    </recommendedName>
</protein>
<dbReference type="SUPFAM" id="SSF51569">
    <property type="entry name" value="Aldolase"/>
    <property type="match status" value="1"/>
</dbReference>
<evidence type="ECO:0000259" key="1">
    <source>
        <dbReference type="PROSITE" id="PS50844"/>
    </source>
</evidence>
<sequence>MIKLIAETAWHHEGNFEFMKDLVSRICSESRSDIVKMHVTLDLDEYMSRDHAAYDTLKAWMLSVLQWEELINIVKSSGKGLMLLLNDTTAIKFAAQFTPDLVELHSVCLNVPRLQKAVNQYLSPDVPVVIGVGGSSIQEIDAAVEAFSDRRTILMFGFQNYPTKYEDVNLAKIRKLQSLYSRLEYGYADHTAWNHENNELVTLLVAANGMGYVEKHVTTVYGKERCDYSAAISIEMLNQLSEKLKLLNQLAGNGSIGLNKGEQDYSVYGPMKMAAVATKDIKQGTELTVDLFDFRRTSQSGGLSQLDALSAVGKTVEKDISASNVIMSGDLV</sequence>
<comment type="caution">
    <text evidence="2">The sequence shown here is derived from an EMBL/GenBank/DDBJ whole genome shotgun (WGS) entry which is preliminary data.</text>
</comment>
<reference evidence="2 3" key="1">
    <citation type="journal article" date="2019" name="Appl. Environ. Microbiol.">
        <title>Environmental Evidence and Genomic Insight of Iron-oxidizing Bacteria Preference Towards More Corrosion Resistant Stainless Steel at Higher Salinities.</title>
        <authorList>
            <person name="Garrison C.E."/>
            <person name="Price K.A."/>
            <person name="Field E.K."/>
        </authorList>
    </citation>
    <scope>NUCLEOTIDE SEQUENCE [LARGE SCALE GENOMIC DNA]</scope>
    <source>
        <strain evidence="2 3">P3</strain>
    </source>
</reference>